<comment type="caution">
    <text evidence="1">The sequence shown here is derived from an EMBL/GenBank/DDBJ whole genome shotgun (WGS) entry which is preliminary data.</text>
</comment>
<dbReference type="AlphaFoldDB" id="A0AAV4WG23"/>
<dbReference type="EMBL" id="BPLR01016105">
    <property type="protein sequence ID" value="GIY81308.1"/>
    <property type="molecule type" value="Genomic_DNA"/>
</dbReference>
<proteinExistence type="predicted"/>
<reference evidence="1 2" key="1">
    <citation type="submission" date="2021-06" db="EMBL/GenBank/DDBJ databases">
        <title>Caerostris extrusa draft genome.</title>
        <authorList>
            <person name="Kono N."/>
            <person name="Arakawa K."/>
        </authorList>
    </citation>
    <scope>NUCLEOTIDE SEQUENCE [LARGE SCALE GENOMIC DNA]</scope>
</reference>
<evidence type="ECO:0000313" key="2">
    <source>
        <dbReference type="Proteomes" id="UP001054945"/>
    </source>
</evidence>
<name>A0AAV4WG23_CAEEX</name>
<dbReference type="Proteomes" id="UP001054945">
    <property type="component" value="Unassembled WGS sequence"/>
</dbReference>
<accession>A0AAV4WG23</accession>
<sequence length="69" mass="8092">MIFVEKKILEKNNEADITDRFELSYHVMIACRNRVRAFTKSFGHRLCCPDESMLPREGHLPARVWSALN</sequence>
<keyword evidence="2" id="KW-1185">Reference proteome</keyword>
<evidence type="ECO:0008006" key="3">
    <source>
        <dbReference type="Google" id="ProtNLM"/>
    </source>
</evidence>
<evidence type="ECO:0000313" key="1">
    <source>
        <dbReference type="EMBL" id="GIY81308.1"/>
    </source>
</evidence>
<protein>
    <recommendedName>
        <fullName evidence="3">Transposase</fullName>
    </recommendedName>
</protein>
<gene>
    <name evidence="1" type="ORF">CEXT_88171</name>
</gene>
<organism evidence="1 2">
    <name type="scientific">Caerostris extrusa</name>
    <name type="common">Bark spider</name>
    <name type="synonym">Caerostris bankana</name>
    <dbReference type="NCBI Taxonomy" id="172846"/>
    <lineage>
        <taxon>Eukaryota</taxon>
        <taxon>Metazoa</taxon>
        <taxon>Ecdysozoa</taxon>
        <taxon>Arthropoda</taxon>
        <taxon>Chelicerata</taxon>
        <taxon>Arachnida</taxon>
        <taxon>Araneae</taxon>
        <taxon>Araneomorphae</taxon>
        <taxon>Entelegynae</taxon>
        <taxon>Araneoidea</taxon>
        <taxon>Araneidae</taxon>
        <taxon>Caerostris</taxon>
    </lineage>
</organism>